<dbReference type="eggNOG" id="ENOG502S2CC">
    <property type="taxonomic scope" value="Eukaryota"/>
</dbReference>
<reference evidence="4" key="2">
    <citation type="submission" date="2010-04" db="EMBL/GenBank/DDBJ databases">
        <authorList>
            <person name="Buell R."/>
            <person name="Hamilton J."/>
            <person name="Hostetler J."/>
        </authorList>
    </citation>
    <scope>NUCLEOTIDE SEQUENCE [LARGE SCALE GENOMIC DNA]</scope>
    <source>
        <strain evidence="4">DAOM:BR144</strain>
    </source>
</reference>
<dbReference type="AlphaFoldDB" id="K3X2I9"/>
<accession>K3X2I9</accession>
<dbReference type="EnsemblProtists" id="PYU1_T011438">
    <property type="protein sequence ID" value="PYU1_T011438"/>
    <property type="gene ID" value="PYU1_G011413"/>
</dbReference>
<dbReference type="PANTHER" id="PTHR31827">
    <property type="entry name" value="EMB|CAB89363.1"/>
    <property type="match status" value="1"/>
</dbReference>
<reference evidence="3" key="3">
    <citation type="submission" date="2015-02" db="UniProtKB">
        <authorList>
            <consortium name="EnsemblProtists"/>
        </authorList>
    </citation>
    <scope>IDENTIFICATION</scope>
    <source>
        <strain evidence="3">DAOM BR144</strain>
    </source>
</reference>
<dbReference type="Proteomes" id="UP000019132">
    <property type="component" value="Unassembled WGS sequence"/>
</dbReference>
<evidence type="ECO:0000259" key="2">
    <source>
        <dbReference type="Pfam" id="PF24906"/>
    </source>
</evidence>
<feature type="region of interest" description="Disordered" evidence="1">
    <location>
        <begin position="168"/>
        <end position="246"/>
    </location>
</feature>
<dbReference type="Pfam" id="PF24906">
    <property type="entry name" value="Zf_WRKY19"/>
    <property type="match status" value="3"/>
</dbReference>
<protein>
    <recommendedName>
        <fullName evidence="2">WRKY19-like zinc finger domain-containing protein</fullName>
    </recommendedName>
</protein>
<evidence type="ECO:0000256" key="1">
    <source>
        <dbReference type="SAM" id="MobiDB-lite"/>
    </source>
</evidence>
<dbReference type="PANTHER" id="PTHR31827:SF1">
    <property type="entry name" value="EMB|CAB89363.1"/>
    <property type="match status" value="1"/>
</dbReference>
<organism evidence="3 4">
    <name type="scientific">Globisporangium ultimum (strain ATCC 200006 / CBS 805.95 / DAOM BR144)</name>
    <name type="common">Pythium ultimum</name>
    <dbReference type="NCBI Taxonomy" id="431595"/>
    <lineage>
        <taxon>Eukaryota</taxon>
        <taxon>Sar</taxon>
        <taxon>Stramenopiles</taxon>
        <taxon>Oomycota</taxon>
        <taxon>Peronosporomycetes</taxon>
        <taxon>Pythiales</taxon>
        <taxon>Pythiaceae</taxon>
        <taxon>Globisporangium</taxon>
    </lineage>
</organism>
<feature type="domain" description="WRKY19-like zinc finger" evidence="2">
    <location>
        <begin position="256"/>
        <end position="278"/>
    </location>
</feature>
<evidence type="ECO:0000313" key="4">
    <source>
        <dbReference type="Proteomes" id="UP000019132"/>
    </source>
</evidence>
<feature type="compositionally biased region" description="Polar residues" evidence="1">
    <location>
        <begin position="426"/>
        <end position="439"/>
    </location>
</feature>
<feature type="domain" description="WRKY19-like zinc finger" evidence="2">
    <location>
        <begin position="303"/>
        <end position="326"/>
    </location>
</feature>
<dbReference type="VEuPathDB" id="FungiDB:PYU1_G011413"/>
<feature type="region of interest" description="Disordered" evidence="1">
    <location>
        <begin position="66"/>
        <end position="87"/>
    </location>
</feature>
<dbReference type="STRING" id="431595.K3X2I9"/>
<keyword evidence="4" id="KW-1185">Reference proteome</keyword>
<dbReference type="HOGENOM" id="CLU_056288_0_0_1"/>
<dbReference type="InterPro" id="IPR056866">
    <property type="entry name" value="Znf_WRKY19"/>
</dbReference>
<feature type="region of interest" description="Disordered" evidence="1">
    <location>
        <begin position="390"/>
        <end position="439"/>
    </location>
</feature>
<proteinExistence type="predicted"/>
<feature type="compositionally biased region" description="Low complexity" evidence="1">
    <location>
        <begin position="408"/>
        <end position="425"/>
    </location>
</feature>
<name>K3X2I9_GLOUD</name>
<reference evidence="4" key="1">
    <citation type="journal article" date="2010" name="Genome Biol.">
        <title>Genome sequence of the necrotrophic plant pathogen Pythium ultimum reveals original pathogenicity mechanisms and effector repertoire.</title>
        <authorList>
            <person name="Levesque C.A."/>
            <person name="Brouwer H."/>
            <person name="Cano L."/>
            <person name="Hamilton J.P."/>
            <person name="Holt C."/>
            <person name="Huitema E."/>
            <person name="Raffaele S."/>
            <person name="Robideau G.P."/>
            <person name="Thines M."/>
            <person name="Win J."/>
            <person name="Zerillo M.M."/>
            <person name="Beakes G.W."/>
            <person name="Boore J.L."/>
            <person name="Busam D."/>
            <person name="Dumas B."/>
            <person name="Ferriera S."/>
            <person name="Fuerstenberg S.I."/>
            <person name="Gachon C.M."/>
            <person name="Gaulin E."/>
            <person name="Govers F."/>
            <person name="Grenville-Briggs L."/>
            <person name="Horner N."/>
            <person name="Hostetler J."/>
            <person name="Jiang R.H."/>
            <person name="Johnson J."/>
            <person name="Krajaejun T."/>
            <person name="Lin H."/>
            <person name="Meijer H.J."/>
            <person name="Moore B."/>
            <person name="Morris P."/>
            <person name="Phuntmart V."/>
            <person name="Puiu D."/>
            <person name="Shetty J."/>
            <person name="Stajich J.E."/>
            <person name="Tripathy S."/>
            <person name="Wawra S."/>
            <person name="van West P."/>
            <person name="Whitty B.R."/>
            <person name="Coutinho P.M."/>
            <person name="Henrissat B."/>
            <person name="Martin F."/>
            <person name="Thomas P.D."/>
            <person name="Tyler B.M."/>
            <person name="De Vries R.P."/>
            <person name="Kamoun S."/>
            <person name="Yandell M."/>
            <person name="Tisserat N."/>
            <person name="Buell C.R."/>
        </authorList>
    </citation>
    <scope>NUCLEOTIDE SEQUENCE</scope>
    <source>
        <strain evidence="4">DAOM:BR144</strain>
    </source>
</reference>
<sequence length="439" mass="47482">MRTKEQEQLEAQEAQWIYLLHDQAPPSNQRHVTPAVLAARAAGTMGDVAPSHRHHQQHQLLPSVSTSAGMLGAPPPGATNGPYLYRSQAPPAPYQGSYDAYSRAVASGYSSQQQFTEYAPRGREFMVKQPTQRAVGSVVSVHDKWQIQQAAAPAAAFPPLRSILSKQEKPQMPPQHIAPGPMVMKSHQPAPVRADRRPQASQQPQAGLLELLPKKRRHEEIDEEYKAAPAGSKQDEDEDEFDENGNKLSKRNCFPKKCDFPMCKNSSRSRGFCYSHGGGRRCRMDGCNNGAVSRDLCKRHGGGRRCRINGCKSSSESGGLCYSHGGGRRCNLSWCSARAKKGGFCAVHVGNENAEPPTAEEAAAAEKSEPVMSAKKAAAVHPNVVETLLSLAQPKPNTSSTASERRVASSSFSSTDSTSPMSPASLSTPRYSSIASILN</sequence>
<dbReference type="InParanoid" id="K3X2I9"/>
<feature type="domain" description="WRKY19-like zinc finger" evidence="2">
    <location>
        <begin position="279"/>
        <end position="302"/>
    </location>
</feature>
<dbReference type="EMBL" id="GL376571">
    <property type="status" value="NOT_ANNOTATED_CDS"/>
    <property type="molecule type" value="Genomic_DNA"/>
</dbReference>
<evidence type="ECO:0000313" key="3">
    <source>
        <dbReference type="EnsemblProtists" id="PYU1_T011438"/>
    </source>
</evidence>